<accession>A0ACA9KMU5</accession>
<comment type="caution">
    <text evidence="1">The sequence shown here is derived from an EMBL/GenBank/DDBJ whole genome shotgun (WGS) entry which is preliminary data.</text>
</comment>
<organism evidence="1 2">
    <name type="scientific">Racocetra persica</name>
    <dbReference type="NCBI Taxonomy" id="160502"/>
    <lineage>
        <taxon>Eukaryota</taxon>
        <taxon>Fungi</taxon>
        <taxon>Fungi incertae sedis</taxon>
        <taxon>Mucoromycota</taxon>
        <taxon>Glomeromycotina</taxon>
        <taxon>Glomeromycetes</taxon>
        <taxon>Diversisporales</taxon>
        <taxon>Gigasporaceae</taxon>
        <taxon>Racocetra</taxon>
    </lineage>
</organism>
<proteinExistence type="predicted"/>
<name>A0ACA9KMU5_9GLOM</name>
<evidence type="ECO:0000313" key="2">
    <source>
        <dbReference type="Proteomes" id="UP000789920"/>
    </source>
</evidence>
<protein>
    <submittedName>
        <fullName evidence="1">29795_t:CDS:1</fullName>
    </submittedName>
</protein>
<reference evidence="1" key="1">
    <citation type="submission" date="2021-06" db="EMBL/GenBank/DDBJ databases">
        <authorList>
            <person name="Kallberg Y."/>
            <person name="Tangrot J."/>
            <person name="Rosling A."/>
        </authorList>
    </citation>
    <scope>NUCLEOTIDE SEQUENCE</scope>
    <source>
        <strain evidence="1">MA461A</strain>
    </source>
</reference>
<evidence type="ECO:0000313" key="1">
    <source>
        <dbReference type="EMBL" id="CAG8480918.1"/>
    </source>
</evidence>
<dbReference type="Proteomes" id="UP000789920">
    <property type="component" value="Unassembled WGS sequence"/>
</dbReference>
<gene>
    <name evidence="1" type="ORF">RPERSI_LOCUS979</name>
</gene>
<sequence length="78" mass="9092">MKHNKSSTRKDRVLANKRRNTIEHFKNIPHHSHQIKDSDLIKTPEIIRQMVTQEASKPYTPTSIVTTIKVRLNCFLVA</sequence>
<dbReference type="EMBL" id="CAJVQC010000799">
    <property type="protein sequence ID" value="CAG8480918.1"/>
    <property type="molecule type" value="Genomic_DNA"/>
</dbReference>
<keyword evidence="2" id="KW-1185">Reference proteome</keyword>